<dbReference type="EMBL" id="FPAA01000010">
    <property type="protein sequence ID" value="SFS89047.1"/>
    <property type="molecule type" value="Genomic_DNA"/>
</dbReference>
<keyword evidence="3" id="KW-1185">Reference proteome</keyword>
<proteinExistence type="predicted"/>
<dbReference type="RefSeq" id="WP_140413621.1">
    <property type="nucleotide sequence ID" value="NZ_FPAA01000010.1"/>
</dbReference>
<dbReference type="Pfam" id="PF13472">
    <property type="entry name" value="Lipase_GDSL_2"/>
    <property type="match status" value="1"/>
</dbReference>
<protein>
    <submittedName>
        <fullName evidence="2">Lysophospholipase L1</fullName>
    </submittedName>
</protein>
<dbReference type="Proteomes" id="UP000198660">
    <property type="component" value="Unassembled WGS sequence"/>
</dbReference>
<dbReference type="InterPro" id="IPR036514">
    <property type="entry name" value="SGNH_hydro_sf"/>
</dbReference>
<name>A0A1I6TJ64_9BACL</name>
<dbReference type="SUPFAM" id="SSF52266">
    <property type="entry name" value="SGNH hydrolase"/>
    <property type="match status" value="1"/>
</dbReference>
<evidence type="ECO:0000259" key="1">
    <source>
        <dbReference type="Pfam" id="PF13472"/>
    </source>
</evidence>
<dbReference type="InterPro" id="IPR013830">
    <property type="entry name" value="SGNH_hydro"/>
</dbReference>
<accession>A0A1I6TJ64</accession>
<dbReference type="Gene3D" id="3.40.50.1110">
    <property type="entry name" value="SGNH hydrolase"/>
    <property type="match status" value="1"/>
</dbReference>
<dbReference type="GO" id="GO:0004622">
    <property type="term" value="F:phosphatidylcholine lysophospholipase activity"/>
    <property type="evidence" value="ECO:0007669"/>
    <property type="project" value="TreeGrafter"/>
</dbReference>
<evidence type="ECO:0000313" key="2">
    <source>
        <dbReference type="EMBL" id="SFS89047.1"/>
    </source>
</evidence>
<feature type="domain" description="SGNH hydrolase-type esterase" evidence="1">
    <location>
        <begin position="40"/>
        <end position="227"/>
    </location>
</feature>
<dbReference type="AlphaFoldDB" id="A0A1I6TJ64"/>
<evidence type="ECO:0000313" key="3">
    <source>
        <dbReference type="Proteomes" id="UP000198660"/>
    </source>
</evidence>
<dbReference type="PANTHER" id="PTHR30383">
    <property type="entry name" value="THIOESTERASE 1/PROTEASE 1/LYSOPHOSPHOLIPASE L1"/>
    <property type="match status" value="1"/>
</dbReference>
<dbReference type="OrthoDB" id="252349at2"/>
<dbReference type="InterPro" id="IPR051532">
    <property type="entry name" value="Ester_Hydrolysis_Enzymes"/>
</dbReference>
<organism evidence="2 3">
    <name type="scientific">Marininema halotolerans</name>
    <dbReference type="NCBI Taxonomy" id="1155944"/>
    <lineage>
        <taxon>Bacteria</taxon>
        <taxon>Bacillati</taxon>
        <taxon>Bacillota</taxon>
        <taxon>Bacilli</taxon>
        <taxon>Bacillales</taxon>
        <taxon>Thermoactinomycetaceae</taxon>
        <taxon>Marininema</taxon>
    </lineage>
</organism>
<reference evidence="3" key="1">
    <citation type="submission" date="2016-10" db="EMBL/GenBank/DDBJ databases">
        <authorList>
            <person name="Varghese N."/>
            <person name="Submissions S."/>
        </authorList>
    </citation>
    <scope>NUCLEOTIDE SEQUENCE [LARGE SCALE GENOMIC DNA]</scope>
    <source>
        <strain evidence="3">DSM 45789</strain>
    </source>
</reference>
<dbReference type="PANTHER" id="PTHR30383:SF27">
    <property type="entry name" value="SPORE GERMINATION LIPASE LIPC"/>
    <property type="match status" value="1"/>
</dbReference>
<sequence length="241" mass="27763">MHIRRWGIPLVIIVIVSIGWAEHYHPMTSAQTIKEKRILALGDSLTYGYGDREHEGYVGGLKRALNREDSDTQYRTTNAGIYGLRTDGVLKQLAKPEMTQSVKQADGIILFIGTNDFIQSTGGNMTHLYRNRLAKGEKRFVHHLHRILTQLRKQNSDAPITLLGLYDPYPNRVVSDPYIAKWNQASRNVIKHYHQTRFVPTQSLFEHRSKREVFSDELHPNHQGYQLIVQQLLRKGRIVKG</sequence>
<gene>
    <name evidence="2" type="ORF">SAMN05444972_11043</name>
</gene>